<proteinExistence type="predicted"/>
<dbReference type="OrthoDB" id="9793421at2"/>
<organism evidence="6 7">
    <name type="scientific">Mucisphaera calidilacus</name>
    <dbReference type="NCBI Taxonomy" id="2527982"/>
    <lineage>
        <taxon>Bacteria</taxon>
        <taxon>Pseudomonadati</taxon>
        <taxon>Planctomycetota</taxon>
        <taxon>Phycisphaerae</taxon>
        <taxon>Phycisphaerales</taxon>
        <taxon>Phycisphaeraceae</taxon>
        <taxon>Mucisphaera</taxon>
    </lineage>
</organism>
<evidence type="ECO:0000256" key="3">
    <source>
        <dbReference type="ARBA" id="ARBA00048267"/>
    </source>
</evidence>
<dbReference type="EC" id="3.1.1.61" evidence="2"/>
<dbReference type="Proteomes" id="UP000320386">
    <property type="component" value="Chromosome"/>
</dbReference>
<dbReference type="PANTHER" id="PTHR42872:SF3">
    <property type="entry name" value="PROTEIN-GLUTAMATE METHYLESTERASE_PROTEIN-GLUTAMINE GLUTAMINASE 1"/>
    <property type="match status" value="1"/>
</dbReference>
<dbReference type="GO" id="GO:0005737">
    <property type="term" value="C:cytoplasm"/>
    <property type="evidence" value="ECO:0007669"/>
    <property type="project" value="InterPro"/>
</dbReference>
<feature type="active site" evidence="4">
    <location>
        <position position="33"/>
    </location>
</feature>
<dbReference type="Pfam" id="PF01339">
    <property type="entry name" value="CheB_methylest"/>
    <property type="match status" value="1"/>
</dbReference>
<dbReference type="InterPro" id="IPR035909">
    <property type="entry name" value="CheB_C"/>
</dbReference>
<evidence type="ECO:0000256" key="4">
    <source>
        <dbReference type="PROSITE-ProRule" id="PRU00050"/>
    </source>
</evidence>
<sequence length="215" mass="22998">MSSLTETISIPTGQRAIDGLATDKIRLVTIGASTGSPNLLRNILSNLPADLRVPILVAQHMPPRFTESLARSIARDAALTVHHAEEGMPVLPGVVYIARGHQHMSVWRGDGTRPKLHLSPEPVEKIYRPSADVLFDSADEVYPGRVLSVVMSGIGTDGVEGATRVRRSGGVVIAQHPDSCVIYGMPRACDRAGVSNASLTPEEIRLALLRFASPA</sequence>
<dbReference type="RefSeq" id="WP_145446119.1">
    <property type="nucleotide sequence ID" value="NZ_CP036280.1"/>
</dbReference>
<dbReference type="InterPro" id="IPR000673">
    <property type="entry name" value="Sig_transdc_resp-reg_Me-estase"/>
</dbReference>
<evidence type="ECO:0000259" key="5">
    <source>
        <dbReference type="PROSITE" id="PS50122"/>
    </source>
</evidence>
<feature type="active site" evidence="4">
    <location>
        <position position="157"/>
    </location>
</feature>
<feature type="domain" description="CheB-type methylesterase" evidence="5">
    <location>
        <begin position="26"/>
        <end position="215"/>
    </location>
</feature>
<dbReference type="EMBL" id="CP036280">
    <property type="protein sequence ID" value="QDU71926.1"/>
    <property type="molecule type" value="Genomic_DNA"/>
</dbReference>
<dbReference type="AlphaFoldDB" id="A0A518BY92"/>
<name>A0A518BY92_9BACT</name>
<dbReference type="Gene3D" id="3.40.50.180">
    <property type="entry name" value="Methylesterase CheB, C-terminal domain"/>
    <property type="match status" value="1"/>
</dbReference>
<accession>A0A518BY92</accession>
<reference evidence="6 7" key="1">
    <citation type="submission" date="2019-02" db="EMBL/GenBank/DDBJ databases">
        <title>Deep-cultivation of Planctomycetes and their phenomic and genomic characterization uncovers novel biology.</title>
        <authorList>
            <person name="Wiegand S."/>
            <person name="Jogler M."/>
            <person name="Boedeker C."/>
            <person name="Pinto D."/>
            <person name="Vollmers J."/>
            <person name="Rivas-Marin E."/>
            <person name="Kohn T."/>
            <person name="Peeters S.H."/>
            <person name="Heuer A."/>
            <person name="Rast P."/>
            <person name="Oberbeckmann S."/>
            <person name="Bunk B."/>
            <person name="Jeske O."/>
            <person name="Meyerdierks A."/>
            <person name="Storesund J.E."/>
            <person name="Kallscheuer N."/>
            <person name="Luecker S."/>
            <person name="Lage O.M."/>
            <person name="Pohl T."/>
            <person name="Merkel B.J."/>
            <person name="Hornburger P."/>
            <person name="Mueller R.-W."/>
            <person name="Bruemmer F."/>
            <person name="Labrenz M."/>
            <person name="Spormann A.M."/>
            <person name="Op den Camp H."/>
            <person name="Overmann J."/>
            <person name="Amann R."/>
            <person name="Jetten M.S.M."/>
            <person name="Mascher T."/>
            <person name="Medema M.H."/>
            <person name="Devos D.P."/>
            <person name="Kaster A.-K."/>
            <person name="Ovreas L."/>
            <person name="Rohde M."/>
            <person name="Galperin M.Y."/>
            <person name="Jogler C."/>
        </authorList>
    </citation>
    <scope>NUCLEOTIDE SEQUENCE [LARGE SCALE GENOMIC DNA]</scope>
    <source>
        <strain evidence="6 7">Pan265</strain>
    </source>
</reference>
<evidence type="ECO:0000313" key="6">
    <source>
        <dbReference type="EMBL" id="QDU71926.1"/>
    </source>
</evidence>
<dbReference type="GO" id="GO:0006935">
    <property type="term" value="P:chemotaxis"/>
    <property type="evidence" value="ECO:0007669"/>
    <property type="project" value="UniProtKB-UniRule"/>
</dbReference>
<dbReference type="PROSITE" id="PS50122">
    <property type="entry name" value="CHEB"/>
    <property type="match status" value="1"/>
</dbReference>
<dbReference type="KEGG" id="mcad:Pan265_17850"/>
<dbReference type="GO" id="GO:0000156">
    <property type="term" value="F:phosphorelay response regulator activity"/>
    <property type="evidence" value="ECO:0007669"/>
    <property type="project" value="InterPro"/>
</dbReference>
<evidence type="ECO:0000256" key="1">
    <source>
        <dbReference type="ARBA" id="ARBA00022801"/>
    </source>
</evidence>
<feature type="active site" evidence="4">
    <location>
        <position position="60"/>
    </location>
</feature>
<evidence type="ECO:0000256" key="2">
    <source>
        <dbReference type="ARBA" id="ARBA00039140"/>
    </source>
</evidence>
<keyword evidence="4" id="KW-0145">Chemotaxis</keyword>
<dbReference type="SUPFAM" id="SSF52738">
    <property type="entry name" value="Methylesterase CheB, C-terminal domain"/>
    <property type="match status" value="1"/>
</dbReference>
<dbReference type="PANTHER" id="PTHR42872">
    <property type="entry name" value="PROTEIN-GLUTAMATE METHYLESTERASE/PROTEIN-GLUTAMINE GLUTAMINASE"/>
    <property type="match status" value="1"/>
</dbReference>
<dbReference type="CDD" id="cd16432">
    <property type="entry name" value="CheB_Rec"/>
    <property type="match status" value="1"/>
</dbReference>
<comment type="catalytic activity">
    <reaction evidence="3">
        <text>[protein]-L-glutamate 5-O-methyl ester + H2O = L-glutamyl-[protein] + methanol + H(+)</text>
        <dbReference type="Rhea" id="RHEA:23236"/>
        <dbReference type="Rhea" id="RHEA-COMP:10208"/>
        <dbReference type="Rhea" id="RHEA-COMP:10311"/>
        <dbReference type="ChEBI" id="CHEBI:15377"/>
        <dbReference type="ChEBI" id="CHEBI:15378"/>
        <dbReference type="ChEBI" id="CHEBI:17790"/>
        <dbReference type="ChEBI" id="CHEBI:29973"/>
        <dbReference type="ChEBI" id="CHEBI:82795"/>
        <dbReference type="EC" id="3.1.1.61"/>
    </reaction>
</comment>
<keyword evidence="1 4" id="KW-0378">Hydrolase</keyword>
<protein>
    <recommendedName>
        <fullName evidence="2">protein-glutamate methylesterase</fullName>
        <ecNumber evidence="2">3.1.1.61</ecNumber>
    </recommendedName>
</protein>
<gene>
    <name evidence="6" type="primary">cheB_1</name>
    <name evidence="6" type="ORF">Pan265_17850</name>
</gene>
<keyword evidence="7" id="KW-1185">Reference proteome</keyword>
<evidence type="ECO:0000313" key="7">
    <source>
        <dbReference type="Proteomes" id="UP000320386"/>
    </source>
</evidence>
<dbReference type="GO" id="GO:0008984">
    <property type="term" value="F:protein-glutamate methylesterase activity"/>
    <property type="evidence" value="ECO:0007669"/>
    <property type="project" value="UniProtKB-EC"/>
</dbReference>